<keyword evidence="3" id="KW-1185">Reference proteome</keyword>
<feature type="compositionally biased region" description="Basic and acidic residues" evidence="1">
    <location>
        <begin position="49"/>
        <end position="65"/>
    </location>
</feature>
<dbReference type="Proteomes" id="UP001295684">
    <property type="component" value="Unassembled WGS sequence"/>
</dbReference>
<evidence type="ECO:0000313" key="2">
    <source>
        <dbReference type="EMBL" id="CAI2379695.1"/>
    </source>
</evidence>
<proteinExistence type="predicted"/>
<evidence type="ECO:0000313" key="3">
    <source>
        <dbReference type="Proteomes" id="UP001295684"/>
    </source>
</evidence>
<feature type="compositionally biased region" description="Gly residues" evidence="1">
    <location>
        <begin position="108"/>
        <end position="125"/>
    </location>
</feature>
<feature type="compositionally biased region" description="Low complexity" evidence="1">
    <location>
        <begin position="188"/>
        <end position="200"/>
    </location>
</feature>
<sequence>MDRRSSGSYYPREDSSRGGYRPSNYSRGPPQDGYSKPPMDNYYGPTSRGRGDGYSRPHSEYSGRDRGHRGYNSNPRGSFDPGYHRGGSMPRGSYPPPHRGGDYHRGGHNPGGYNRGGYNTGGYNRGGYNTHRDHPSSYDSGSRPTRTMRPRRNTRWRDPITKQDISAFFSQYASFIISAKEHIKETNPDSLLPTPSTLQPPLQPPSHPAPTSTPPAPTPPAPAPAPTPPAQ</sequence>
<feature type="compositionally biased region" description="Pro residues" evidence="1">
    <location>
        <begin position="201"/>
        <end position="231"/>
    </location>
</feature>
<feature type="compositionally biased region" description="Basic and acidic residues" evidence="1">
    <location>
        <begin position="1"/>
        <end position="16"/>
    </location>
</feature>
<evidence type="ECO:0000256" key="1">
    <source>
        <dbReference type="SAM" id="MobiDB-lite"/>
    </source>
</evidence>
<dbReference type="EMBL" id="CAMPGE010021550">
    <property type="protein sequence ID" value="CAI2379695.1"/>
    <property type="molecule type" value="Genomic_DNA"/>
</dbReference>
<protein>
    <submittedName>
        <fullName evidence="2">Uncharacterized protein</fullName>
    </submittedName>
</protein>
<gene>
    <name evidence="2" type="ORF">ECRASSUSDP1_LOCUS21108</name>
</gene>
<dbReference type="AlphaFoldDB" id="A0AAD1XV91"/>
<organism evidence="2 3">
    <name type="scientific">Euplotes crassus</name>
    <dbReference type="NCBI Taxonomy" id="5936"/>
    <lineage>
        <taxon>Eukaryota</taxon>
        <taxon>Sar</taxon>
        <taxon>Alveolata</taxon>
        <taxon>Ciliophora</taxon>
        <taxon>Intramacronucleata</taxon>
        <taxon>Spirotrichea</taxon>
        <taxon>Hypotrichia</taxon>
        <taxon>Euplotida</taxon>
        <taxon>Euplotidae</taxon>
        <taxon>Moneuplotes</taxon>
    </lineage>
</organism>
<reference evidence="2" key="1">
    <citation type="submission" date="2023-07" db="EMBL/GenBank/DDBJ databases">
        <authorList>
            <consortium name="AG Swart"/>
            <person name="Singh M."/>
            <person name="Singh A."/>
            <person name="Seah K."/>
            <person name="Emmerich C."/>
        </authorList>
    </citation>
    <scope>NUCLEOTIDE SEQUENCE</scope>
    <source>
        <strain evidence="2">DP1</strain>
    </source>
</reference>
<comment type="caution">
    <text evidence="2">The sequence shown here is derived from an EMBL/GenBank/DDBJ whole genome shotgun (WGS) entry which is preliminary data.</text>
</comment>
<name>A0AAD1XV91_EUPCR</name>
<feature type="region of interest" description="Disordered" evidence="1">
    <location>
        <begin position="1"/>
        <end position="159"/>
    </location>
</feature>
<feature type="region of interest" description="Disordered" evidence="1">
    <location>
        <begin position="186"/>
        <end position="231"/>
    </location>
</feature>
<accession>A0AAD1XV91</accession>